<sequence length="232" mass="27351">MSEPALKKRKVIQRDQTNSQIRWKHLELLGVLSYLTTNFDLWQENHLKACNMAIRETNINRDDKALYNKIYSMIKAMEDYHKEGKKSPSYAFMWEEDSKIYGLVKDMYDKTVEKKNEKNQETSNRTSDGDGDGNSDVIMKDKDSTTTTNSYSNFVPQIPFTMEMVEKVYNQQIQNYDRLIEINREIIEKRHKEVRDLYEQISKRQTDLVKLIELANSKLEDLKNVTGKAFVI</sequence>
<organism evidence="2 3">
    <name type="scientific">Rhizophagus clarus</name>
    <dbReference type="NCBI Taxonomy" id="94130"/>
    <lineage>
        <taxon>Eukaryota</taxon>
        <taxon>Fungi</taxon>
        <taxon>Fungi incertae sedis</taxon>
        <taxon>Mucoromycota</taxon>
        <taxon>Glomeromycotina</taxon>
        <taxon>Glomeromycetes</taxon>
        <taxon>Glomerales</taxon>
        <taxon>Glomeraceae</taxon>
        <taxon>Rhizophagus</taxon>
    </lineage>
</organism>
<dbReference type="EMBL" id="BEXD01002945">
    <property type="protein sequence ID" value="GBB99824.1"/>
    <property type="molecule type" value="Genomic_DNA"/>
</dbReference>
<feature type="region of interest" description="Disordered" evidence="1">
    <location>
        <begin position="114"/>
        <end position="150"/>
    </location>
</feature>
<evidence type="ECO:0000313" key="2">
    <source>
        <dbReference type="EMBL" id="GBB99824.1"/>
    </source>
</evidence>
<gene>
    <name evidence="2" type="ORF">RclHR1_36490001</name>
</gene>
<reference evidence="2 3" key="1">
    <citation type="submission" date="2017-11" db="EMBL/GenBank/DDBJ databases">
        <title>The genome of Rhizophagus clarus HR1 reveals common genetic basis of auxotrophy among arbuscular mycorrhizal fungi.</title>
        <authorList>
            <person name="Kobayashi Y."/>
        </authorList>
    </citation>
    <scope>NUCLEOTIDE SEQUENCE [LARGE SCALE GENOMIC DNA]</scope>
    <source>
        <strain evidence="2 3">HR1</strain>
    </source>
</reference>
<proteinExistence type="predicted"/>
<dbReference type="Proteomes" id="UP000247702">
    <property type="component" value="Unassembled WGS sequence"/>
</dbReference>
<comment type="caution">
    <text evidence="2">The sequence shown here is derived from an EMBL/GenBank/DDBJ whole genome shotgun (WGS) entry which is preliminary data.</text>
</comment>
<dbReference type="AlphaFoldDB" id="A0A2Z6RNN3"/>
<accession>A0A2Z6RNN3</accession>
<evidence type="ECO:0000256" key="1">
    <source>
        <dbReference type="SAM" id="MobiDB-lite"/>
    </source>
</evidence>
<keyword evidence="3" id="KW-1185">Reference proteome</keyword>
<evidence type="ECO:0000313" key="3">
    <source>
        <dbReference type="Proteomes" id="UP000247702"/>
    </source>
</evidence>
<name>A0A2Z6RNN3_9GLOM</name>
<protein>
    <submittedName>
        <fullName evidence="2">Uncharacterized protein</fullName>
    </submittedName>
</protein>